<evidence type="ECO:0000313" key="2">
    <source>
        <dbReference type="Proteomes" id="UP001569151"/>
    </source>
</evidence>
<dbReference type="Proteomes" id="UP001569151">
    <property type="component" value="Unassembled WGS sequence"/>
</dbReference>
<gene>
    <name evidence="1" type="ORF">ACED39_16775</name>
</gene>
<protein>
    <submittedName>
        <fullName evidence="1">Uncharacterized protein</fullName>
    </submittedName>
</protein>
<dbReference type="RefSeq" id="WP_371719635.1">
    <property type="nucleotide sequence ID" value="NZ_JBGOOF010000027.1"/>
</dbReference>
<organism evidence="1 2">
    <name type="scientific">Vibrio bivalvicida</name>
    <dbReference type="NCBI Taxonomy" id="1276888"/>
    <lineage>
        <taxon>Bacteria</taxon>
        <taxon>Pseudomonadati</taxon>
        <taxon>Pseudomonadota</taxon>
        <taxon>Gammaproteobacteria</taxon>
        <taxon>Vibrionales</taxon>
        <taxon>Vibrionaceae</taxon>
        <taxon>Vibrio</taxon>
        <taxon>Vibrio oreintalis group</taxon>
    </lineage>
</organism>
<reference evidence="1 2" key="1">
    <citation type="submission" date="2024-06" db="EMBL/GenBank/DDBJ databases">
        <authorList>
            <person name="Steensen K."/>
            <person name="Seneca J."/>
            <person name="Bartlau N."/>
            <person name="Yu A.X."/>
            <person name="Polz M.F."/>
        </authorList>
    </citation>
    <scope>NUCLEOTIDE SEQUENCE [LARGE SCALE GENOMIC DNA]</scope>
    <source>
        <strain evidence="1 2">1F146</strain>
    </source>
</reference>
<keyword evidence="2" id="KW-1185">Reference proteome</keyword>
<comment type="caution">
    <text evidence="1">The sequence shown here is derived from an EMBL/GenBank/DDBJ whole genome shotgun (WGS) entry which is preliminary data.</text>
</comment>
<proteinExistence type="predicted"/>
<accession>A0ABV4MLJ6</accession>
<name>A0ABV4MLJ6_9VIBR</name>
<dbReference type="EMBL" id="JBGOOS010000027">
    <property type="protein sequence ID" value="MEZ8210431.1"/>
    <property type="molecule type" value="Genomic_DNA"/>
</dbReference>
<evidence type="ECO:0000313" key="1">
    <source>
        <dbReference type="EMBL" id="MEZ8210431.1"/>
    </source>
</evidence>
<sequence>MTIRVELNPDTWTEISSAAAGYMNNEGQSLVMYRVEATPPPNAEKWGHKLELEDGIGWSRAVATPLYGRTMTQKGFVIVTEG</sequence>